<gene>
    <name evidence="2" type="ORF">GHK86_09395</name>
</gene>
<dbReference type="EMBL" id="WJHE01000436">
    <property type="protein sequence ID" value="MST32929.1"/>
    <property type="molecule type" value="Genomic_DNA"/>
</dbReference>
<dbReference type="InterPro" id="IPR009051">
    <property type="entry name" value="Helical_ferredxn"/>
</dbReference>
<name>A0ABW9QT95_9ACTN</name>
<proteinExistence type="predicted"/>
<dbReference type="Proteomes" id="UP000437736">
    <property type="component" value="Unassembled WGS sequence"/>
</dbReference>
<evidence type="ECO:0000313" key="2">
    <source>
        <dbReference type="EMBL" id="MST32929.1"/>
    </source>
</evidence>
<protein>
    <submittedName>
        <fullName evidence="2">Glutamate synthase</fullName>
    </submittedName>
</protein>
<organism evidence="2 3">
    <name type="scientific">Acidiferrimicrobium australe</name>
    <dbReference type="NCBI Taxonomy" id="2664430"/>
    <lineage>
        <taxon>Bacteria</taxon>
        <taxon>Bacillati</taxon>
        <taxon>Actinomycetota</taxon>
        <taxon>Acidimicrobiia</taxon>
        <taxon>Acidimicrobiales</taxon>
        <taxon>Acidimicrobiaceae</taxon>
        <taxon>Acidiferrimicrobium</taxon>
    </lineage>
</organism>
<feature type="domain" description="Dihydroprymidine dehydrogenase" evidence="1">
    <location>
        <begin position="33"/>
        <end position="113"/>
    </location>
</feature>
<dbReference type="Gene3D" id="1.10.1060.10">
    <property type="entry name" value="Alpha-helical ferredoxin"/>
    <property type="match status" value="1"/>
</dbReference>
<keyword evidence="3" id="KW-1185">Reference proteome</keyword>
<dbReference type="SUPFAM" id="SSF46548">
    <property type="entry name" value="alpha-helical ferredoxin"/>
    <property type="match status" value="1"/>
</dbReference>
<evidence type="ECO:0000259" key="1">
    <source>
        <dbReference type="Pfam" id="PF14691"/>
    </source>
</evidence>
<dbReference type="Pfam" id="PF14691">
    <property type="entry name" value="Fer4_20"/>
    <property type="match status" value="1"/>
</dbReference>
<dbReference type="InterPro" id="IPR028261">
    <property type="entry name" value="DPD_II"/>
</dbReference>
<feature type="non-terminal residue" evidence="2">
    <location>
        <position position="133"/>
    </location>
</feature>
<sequence length="133" mass="14676">MSDPYAITLPLAGSRANHTGTWRVERPEYVTRVPPCARACPAGEEPRDWLHPAEEGDYERAWRRLVEANPFPAVMGRVCYRPCETACNRGQLDEAVGINAVERFLGDEALRHGWRLPGPGAPTGRRVLVVGAG</sequence>
<accession>A0ABW9QT95</accession>
<evidence type="ECO:0000313" key="3">
    <source>
        <dbReference type="Proteomes" id="UP000437736"/>
    </source>
</evidence>
<reference evidence="2 3" key="1">
    <citation type="submission" date="2019-11" db="EMBL/GenBank/DDBJ databases">
        <title>Acidiferrimicrobium australis gen. nov., sp. nov., an acidophilic and obligately heterotrophic, member of the Actinobacteria that catalyses dissimilatory oxido- reduction of iron isolated from metal-rich acidic water in Chile.</title>
        <authorList>
            <person name="Gonzalez D."/>
            <person name="Huber K."/>
            <person name="Hedrich S."/>
            <person name="Rojas-Villalobos C."/>
            <person name="Quatrini R."/>
            <person name="Dinamarca M.A."/>
            <person name="Schwarz A."/>
            <person name="Canales C."/>
            <person name="Nancucheo I."/>
        </authorList>
    </citation>
    <scope>NUCLEOTIDE SEQUENCE [LARGE SCALE GENOMIC DNA]</scope>
    <source>
        <strain evidence="2 3">USS-CCA1</strain>
    </source>
</reference>
<comment type="caution">
    <text evidence="2">The sequence shown here is derived from an EMBL/GenBank/DDBJ whole genome shotgun (WGS) entry which is preliminary data.</text>
</comment>